<comment type="caution">
    <text evidence="4">The sequence shown here is derived from an EMBL/GenBank/DDBJ whole genome shotgun (WGS) entry which is preliminary data.</text>
</comment>
<dbReference type="Pfam" id="PF00072">
    <property type="entry name" value="Response_reg"/>
    <property type="match status" value="1"/>
</dbReference>
<feature type="modified residue" description="4-aspartylphosphate" evidence="1">
    <location>
        <position position="54"/>
    </location>
</feature>
<reference evidence="4 5" key="1">
    <citation type="submission" date="2020-08" db="EMBL/GenBank/DDBJ databases">
        <authorList>
            <person name="Sun Q."/>
            <person name="Inoue M."/>
        </authorList>
    </citation>
    <scope>NUCLEOTIDE SEQUENCE [LARGE SCALE GENOMIC DNA]</scope>
    <source>
        <strain evidence="4 5">CCM 8938</strain>
    </source>
</reference>
<feature type="domain" description="HTH LytTR-type" evidence="3">
    <location>
        <begin position="144"/>
        <end position="247"/>
    </location>
</feature>
<dbReference type="RefSeq" id="WP_187072225.1">
    <property type="nucleotide sequence ID" value="NZ_JACRYL010000013.1"/>
</dbReference>
<keyword evidence="1" id="KW-0597">Phosphoprotein</keyword>
<protein>
    <submittedName>
        <fullName evidence="4">Response regulator transcription factor</fullName>
    </submittedName>
</protein>
<dbReference type="PROSITE" id="PS50110">
    <property type="entry name" value="RESPONSE_REGULATORY"/>
    <property type="match status" value="1"/>
</dbReference>
<sequence>MRAILVDDEQANLENLQVLLSKNCPEVKVVAVANNIESAYDQVNLHRPDLLFLDIQMGKTTGFDLLNILGEKSFEVIFVTAHDHYGIQAVKFAALDYLLKPVDPDELKIAVSKATERIKSRLNSDQLNFLLNQIKRTEPSIPKIALPQQHEIRYVSVDDIIRCVADNTYTFFFLANGDKILISKPLKEYSDLLKPHGFVRAHQSHLVNPKFVKSWLKEDGGTLLMNNGDKIPVSKPNREMVKEVLGK</sequence>
<keyword evidence="5" id="KW-1185">Reference proteome</keyword>
<dbReference type="PANTHER" id="PTHR37299:SF1">
    <property type="entry name" value="STAGE 0 SPORULATION PROTEIN A HOMOLOG"/>
    <property type="match status" value="1"/>
</dbReference>
<accession>A0ABR7KUT5</accession>
<dbReference type="InterPro" id="IPR001789">
    <property type="entry name" value="Sig_transdc_resp-reg_receiver"/>
</dbReference>
<dbReference type="InterPro" id="IPR011006">
    <property type="entry name" value="CheY-like_superfamily"/>
</dbReference>
<evidence type="ECO:0000259" key="2">
    <source>
        <dbReference type="PROSITE" id="PS50110"/>
    </source>
</evidence>
<dbReference type="Pfam" id="PF04397">
    <property type="entry name" value="LytTR"/>
    <property type="match status" value="1"/>
</dbReference>
<organism evidence="4 5">
    <name type="scientific">Pedobacter fastidiosus</name>
    <dbReference type="NCBI Taxonomy" id="2765361"/>
    <lineage>
        <taxon>Bacteria</taxon>
        <taxon>Pseudomonadati</taxon>
        <taxon>Bacteroidota</taxon>
        <taxon>Sphingobacteriia</taxon>
        <taxon>Sphingobacteriales</taxon>
        <taxon>Sphingobacteriaceae</taxon>
        <taxon>Pedobacter</taxon>
    </lineage>
</organism>
<dbReference type="SMART" id="SM00448">
    <property type="entry name" value="REC"/>
    <property type="match status" value="1"/>
</dbReference>
<dbReference type="InterPro" id="IPR046947">
    <property type="entry name" value="LytR-like"/>
</dbReference>
<dbReference type="InterPro" id="IPR007492">
    <property type="entry name" value="LytTR_DNA-bd_dom"/>
</dbReference>
<dbReference type="Gene3D" id="3.40.50.2300">
    <property type="match status" value="1"/>
</dbReference>
<dbReference type="PANTHER" id="PTHR37299">
    <property type="entry name" value="TRANSCRIPTIONAL REGULATOR-RELATED"/>
    <property type="match status" value="1"/>
</dbReference>
<dbReference type="PROSITE" id="PS50930">
    <property type="entry name" value="HTH_LYTTR"/>
    <property type="match status" value="1"/>
</dbReference>
<dbReference type="Gene3D" id="2.40.50.1020">
    <property type="entry name" value="LytTr DNA-binding domain"/>
    <property type="match status" value="1"/>
</dbReference>
<proteinExistence type="predicted"/>
<name>A0ABR7KUT5_9SPHI</name>
<gene>
    <name evidence="4" type="ORF">H7U22_15320</name>
</gene>
<evidence type="ECO:0000256" key="1">
    <source>
        <dbReference type="PROSITE-ProRule" id="PRU00169"/>
    </source>
</evidence>
<evidence type="ECO:0000313" key="4">
    <source>
        <dbReference type="EMBL" id="MBC6111793.1"/>
    </source>
</evidence>
<dbReference type="EMBL" id="JACRYL010000013">
    <property type="protein sequence ID" value="MBC6111793.1"/>
    <property type="molecule type" value="Genomic_DNA"/>
</dbReference>
<dbReference type="SUPFAM" id="SSF52172">
    <property type="entry name" value="CheY-like"/>
    <property type="match status" value="1"/>
</dbReference>
<dbReference type="Proteomes" id="UP000652755">
    <property type="component" value="Unassembled WGS sequence"/>
</dbReference>
<evidence type="ECO:0000313" key="5">
    <source>
        <dbReference type="Proteomes" id="UP000652755"/>
    </source>
</evidence>
<feature type="domain" description="Response regulatory" evidence="2">
    <location>
        <begin position="2"/>
        <end position="115"/>
    </location>
</feature>
<dbReference type="SMART" id="SM00850">
    <property type="entry name" value="LytTR"/>
    <property type="match status" value="1"/>
</dbReference>
<evidence type="ECO:0000259" key="3">
    <source>
        <dbReference type="PROSITE" id="PS50930"/>
    </source>
</evidence>